<dbReference type="PROSITE" id="PS50250">
    <property type="entry name" value="PCI"/>
    <property type="match status" value="1"/>
</dbReference>
<sequence>MAGKYNEVTPKAFANRKARTQFSPPNTQSNLASWPPSLQDFVNSLFQRSESLDDLQKAAFGSQIQSLMQLAIAQNKVWTNQWHLQQLPVFNPGVPLDLYENIHAQEIMERPKRLRGKYDSDERKKKRLARFAGAESTRVMSPSPGPSSGPIVGYLDALEKRYLRLTSEPDPAVVRPQHVLEKSLEFVMNKYMASNAGYLYINDQLKAIRQDLTVQHIKNDITVKVYKTHGRLAILNNDLGEFNQCSSQLKQLYQKSDALFHDTYEFTCYRILYLLLTGNYSEVNVIRLSLLKSDTGSKILAPEYVTFRSAVYLALELLSSITLGDYHIFFKTYQQFRETEQLTYAFHMMKHSMVTKQRLLAINIMCKAFKKLPVEYLERELAFDNSEPIGEFLAGHSLAQFQKDTDFDCSAARPTVQAMVDKGDFRKIDIKGQV</sequence>
<dbReference type="InterPro" id="IPR005062">
    <property type="entry name" value="SAC3/GANP/THP3_conserved"/>
</dbReference>
<dbReference type="InterPro" id="IPR000717">
    <property type="entry name" value="PCI_dom"/>
</dbReference>
<organism evidence="2 3">
    <name type="scientific">Sungouiella intermedia</name>
    <dbReference type="NCBI Taxonomy" id="45354"/>
    <lineage>
        <taxon>Eukaryota</taxon>
        <taxon>Fungi</taxon>
        <taxon>Dikarya</taxon>
        <taxon>Ascomycota</taxon>
        <taxon>Saccharomycotina</taxon>
        <taxon>Pichiomycetes</taxon>
        <taxon>Metschnikowiaceae</taxon>
        <taxon>Sungouiella</taxon>
    </lineage>
</organism>
<dbReference type="PANTHER" id="PTHR12436:SF4">
    <property type="entry name" value="LEUKOCYTE RECEPTOR CLUSTER MEMBER 8"/>
    <property type="match status" value="1"/>
</dbReference>
<name>A0A1L0BHJ8_9ASCO</name>
<feature type="domain" description="PCI" evidence="1">
    <location>
        <begin position="238"/>
        <end position="434"/>
    </location>
</feature>
<dbReference type="Gene3D" id="1.25.40.990">
    <property type="match status" value="1"/>
</dbReference>
<protein>
    <submittedName>
        <fullName evidence="2">CIC11C00000003595</fullName>
    </submittedName>
</protein>
<dbReference type="Pfam" id="PF03399">
    <property type="entry name" value="SAC3_GANP"/>
    <property type="match status" value="1"/>
</dbReference>
<proteinExistence type="predicted"/>
<dbReference type="InterPro" id="IPR045107">
    <property type="entry name" value="SAC3/GANP/THP3"/>
</dbReference>
<dbReference type="AlphaFoldDB" id="A0A1L0BHJ8"/>
<gene>
    <name evidence="2" type="ORF">SAMEA4029009_CIC11G00000003595</name>
</gene>
<accession>A0A1L0BHJ8</accession>
<evidence type="ECO:0000259" key="1">
    <source>
        <dbReference type="PROSITE" id="PS50250"/>
    </source>
</evidence>
<dbReference type="EMBL" id="LT635764">
    <property type="protein sequence ID" value="SGZ50587.1"/>
    <property type="molecule type" value="Genomic_DNA"/>
</dbReference>
<dbReference type="GO" id="GO:0005634">
    <property type="term" value="C:nucleus"/>
    <property type="evidence" value="ECO:0007669"/>
    <property type="project" value="TreeGrafter"/>
</dbReference>
<dbReference type="PANTHER" id="PTHR12436">
    <property type="entry name" value="80 KDA MCM3-ASSOCIATED PROTEIN"/>
    <property type="match status" value="1"/>
</dbReference>
<evidence type="ECO:0000313" key="3">
    <source>
        <dbReference type="Proteomes" id="UP000182259"/>
    </source>
</evidence>
<dbReference type="Proteomes" id="UP000182259">
    <property type="component" value="Chromosome I"/>
</dbReference>
<reference evidence="2 3" key="1">
    <citation type="submission" date="2016-10" db="EMBL/GenBank/DDBJ databases">
        <authorList>
            <person name="de Groot N.N."/>
        </authorList>
    </citation>
    <scope>NUCLEOTIDE SEQUENCE [LARGE SCALE GENOMIC DNA]</scope>
    <source>
        <strain evidence="2 3">PYCC 4715</strain>
    </source>
</reference>
<evidence type="ECO:0000313" key="2">
    <source>
        <dbReference type="EMBL" id="SGZ50587.1"/>
    </source>
</evidence>